<evidence type="ECO:0000313" key="3">
    <source>
        <dbReference type="Proteomes" id="UP000297814"/>
    </source>
</evidence>
<dbReference type="Proteomes" id="UP000297814">
    <property type="component" value="Unassembled WGS sequence"/>
</dbReference>
<accession>A0A4Z1GSI1</accession>
<name>A0A4Z1GSI1_9HELO</name>
<protein>
    <submittedName>
        <fullName evidence="2">Uncharacterized protein</fullName>
    </submittedName>
</protein>
<keyword evidence="3" id="KW-1185">Reference proteome</keyword>
<comment type="caution">
    <text evidence="2">The sequence shown here is derived from an EMBL/GenBank/DDBJ whole genome shotgun (WGS) entry which is preliminary data.</text>
</comment>
<organism evidence="2 3">
    <name type="scientific">Botrytis hyacinthi</name>
    <dbReference type="NCBI Taxonomy" id="278943"/>
    <lineage>
        <taxon>Eukaryota</taxon>
        <taxon>Fungi</taxon>
        <taxon>Dikarya</taxon>
        <taxon>Ascomycota</taxon>
        <taxon>Pezizomycotina</taxon>
        <taxon>Leotiomycetes</taxon>
        <taxon>Helotiales</taxon>
        <taxon>Sclerotiniaceae</taxon>
        <taxon>Botrytis</taxon>
    </lineage>
</organism>
<dbReference type="AlphaFoldDB" id="A0A4Z1GSI1"/>
<sequence>MELKGWKYFKGHPERGDMIQDPKSIIHNPPHKFRRSNESGDYSPQPQSQPHSDQKTHHAT</sequence>
<reference evidence="2 3" key="1">
    <citation type="submission" date="2017-12" db="EMBL/GenBank/DDBJ databases">
        <title>Comparative genomics of Botrytis spp.</title>
        <authorList>
            <person name="Valero-Jimenez C.A."/>
            <person name="Tapia P."/>
            <person name="Veloso J."/>
            <person name="Silva-Moreno E."/>
            <person name="Staats M."/>
            <person name="Valdes J.H."/>
            <person name="Van Kan J.A.L."/>
        </authorList>
    </citation>
    <scope>NUCLEOTIDE SEQUENCE [LARGE SCALE GENOMIC DNA]</scope>
    <source>
        <strain evidence="2 3">Bh0001</strain>
    </source>
</reference>
<feature type="compositionally biased region" description="Basic and acidic residues" evidence="1">
    <location>
        <begin position="1"/>
        <end position="20"/>
    </location>
</feature>
<gene>
    <name evidence="2" type="ORF">BHYA_0123g00250</name>
</gene>
<feature type="region of interest" description="Disordered" evidence="1">
    <location>
        <begin position="1"/>
        <end position="60"/>
    </location>
</feature>
<evidence type="ECO:0000313" key="2">
    <source>
        <dbReference type="EMBL" id="TGO36497.1"/>
    </source>
</evidence>
<dbReference type="EMBL" id="PQXK01000123">
    <property type="protein sequence ID" value="TGO36497.1"/>
    <property type="molecule type" value="Genomic_DNA"/>
</dbReference>
<proteinExistence type="predicted"/>
<evidence type="ECO:0000256" key="1">
    <source>
        <dbReference type="SAM" id="MobiDB-lite"/>
    </source>
</evidence>